<evidence type="ECO:0000256" key="3">
    <source>
        <dbReference type="ARBA" id="ARBA00022448"/>
    </source>
</evidence>
<gene>
    <name evidence="9" type="ORF">LCY76_12055</name>
</gene>
<evidence type="ECO:0000256" key="6">
    <source>
        <dbReference type="ARBA" id="ARBA00023136"/>
    </source>
</evidence>
<feature type="transmembrane region" description="Helical" evidence="8">
    <location>
        <begin position="184"/>
        <end position="206"/>
    </location>
</feature>
<dbReference type="InterPro" id="IPR050277">
    <property type="entry name" value="Sodium:Solute_Symporter"/>
</dbReference>
<feature type="transmembrane region" description="Helical" evidence="8">
    <location>
        <begin position="75"/>
        <end position="94"/>
    </location>
</feature>
<dbReference type="RefSeq" id="WP_248254660.1">
    <property type="nucleotide sequence ID" value="NZ_JAIWJX010000002.1"/>
</dbReference>
<feature type="transmembrane region" description="Helical" evidence="8">
    <location>
        <begin position="124"/>
        <end position="148"/>
    </location>
</feature>
<evidence type="ECO:0000256" key="8">
    <source>
        <dbReference type="SAM" id="Phobius"/>
    </source>
</evidence>
<evidence type="ECO:0000256" key="2">
    <source>
        <dbReference type="ARBA" id="ARBA00006434"/>
    </source>
</evidence>
<dbReference type="AlphaFoldDB" id="A0A9X1XCK3"/>
<feature type="transmembrane region" description="Helical" evidence="8">
    <location>
        <begin position="6"/>
        <end position="24"/>
    </location>
</feature>
<comment type="similarity">
    <text evidence="2 7">Belongs to the sodium:solute symporter (SSF) (TC 2.A.21) family.</text>
</comment>
<accession>A0A9X1XCK3</accession>
<dbReference type="GO" id="GO:0005886">
    <property type="term" value="C:plasma membrane"/>
    <property type="evidence" value="ECO:0007669"/>
    <property type="project" value="TreeGrafter"/>
</dbReference>
<feature type="transmembrane region" description="Helical" evidence="8">
    <location>
        <begin position="226"/>
        <end position="248"/>
    </location>
</feature>
<sequence length="474" mass="50656">MTARAIIIGMVILYVLATAFLGLYTKKFSKSSDKYMTGGKAFGPFIIGVLMMSEFIGTGSTIGTAQTAFSRGISASWNLITLAFAFALFAYTLAIKFHERGEYTISGAISKTYGNGARTITSVIMIYALSVVNVSMYAGGAATLSAIIHVPHAMAAIVVGVVTVVYVTLGGMFAVAYTNLIHAFFKYLGLILAVSFGLTAAGGFSGLSLQLKPAMFDWTGISWPTIIAWTIANIGSIFSTQYIIQAVCSTNDDANAKKASIYAGVFVIPVGIMAALIGMTASILFPNIVSSEAFPMLTTLMNPFLAGLVISGLIAAVFGTVAASTIGAAALLLKDFYTPLFNKEGSDNKSLRFSRVATIVMGLLPIPFAIFTPEILNTIFFARALRTTIAVIVVLMFYFPRFSSGIGAALGMVFAVITTTFWFLAGNPFGIDNIYIAAVASLIVMGIDHFWRKNKTVVHEERSNENNGHQYKVQ</sequence>
<feature type="transmembrane region" description="Helical" evidence="8">
    <location>
        <begin position="45"/>
        <end position="69"/>
    </location>
</feature>
<evidence type="ECO:0000256" key="5">
    <source>
        <dbReference type="ARBA" id="ARBA00022989"/>
    </source>
</evidence>
<evidence type="ECO:0000256" key="7">
    <source>
        <dbReference type="RuleBase" id="RU362091"/>
    </source>
</evidence>
<keyword evidence="6 8" id="KW-0472">Membrane</keyword>
<dbReference type="GO" id="GO:0022857">
    <property type="term" value="F:transmembrane transporter activity"/>
    <property type="evidence" value="ECO:0007669"/>
    <property type="project" value="InterPro"/>
</dbReference>
<dbReference type="Gene3D" id="1.20.1730.10">
    <property type="entry name" value="Sodium/glucose cotransporter"/>
    <property type="match status" value="1"/>
</dbReference>
<comment type="caution">
    <text evidence="9">The sequence shown here is derived from an EMBL/GenBank/DDBJ whole genome shotgun (WGS) entry which is preliminary data.</text>
</comment>
<dbReference type="Pfam" id="PF00474">
    <property type="entry name" value="SSF"/>
    <property type="match status" value="1"/>
</dbReference>
<dbReference type="Proteomes" id="UP001139011">
    <property type="component" value="Unassembled WGS sequence"/>
</dbReference>
<dbReference type="PANTHER" id="PTHR48086:SF7">
    <property type="entry name" value="SODIUM-SOLUTE SYMPORTER-RELATED"/>
    <property type="match status" value="1"/>
</dbReference>
<feature type="transmembrane region" description="Helical" evidence="8">
    <location>
        <begin position="154"/>
        <end position="177"/>
    </location>
</feature>
<protein>
    <submittedName>
        <fullName evidence="9">Sodium:solute symporter family protein</fullName>
    </submittedName>
</protein>
<feature type="transmembrane region" description="Helical" evidence="8">
    <location>
        <begin position="431"/>
        <end position="451"/>
    </location>
</feature>
<keyword evidence="5 8" id="KW-1133">Transmembrane helix</keyword>
<keyword evidence="3" id="KW-0813">Transport</keyword>
<evidence type="ECO:0000256" key="4">
    <source>
        <dbReference type="ARBA" id="ARBA00022692"/>
    </source>
</evidence>
<feature type="transmembrane region" description="Helical" evidence="8">
    <location>
        <begin position="260"/>
        <end position="285"/>
    </location>
</feature>
<feature type="transmembrane region" description="Helical" evidence="8">
    <location>
        <begin position="305"/>
        <end position="333"/>
    </location>
</feature>
<feature type="transmembrane region" description="Helical" evidence="8">
    <location>
        <begin position="406"/>
        <end position="425"/>
    </location>
</feature>
<keyword evidence="4 8" id="KW-0812">Transmembrane</keyword>
<keyword evidence="10" id="KW-1185">Reference proteome</keyword>
<reference evidence="9" key="1">
    <citation type="submission" date="2021-09" db="EMBL/GenBank/DDBJ databases">
        <title>Genome analysis of Fictibacillus sp. KIGAM418 isolated from marine sediment.</title>
        <authorList>
            <person name="Seo M.-J."/>
            <person name="Cho E.-S."/>
            <person name="Hwang C.Y."/>
        </authorList>
    </citation>
    <scope>NUCLEOTIDE SEQUENCE</scope>
    <source>
        <strain evidence="9">KIGAM418</strain>
    </source>
</reference>
<dbReference type="EMBL" id="JAIWJX010000002">
    <property type="protein sequence ID" value="MCK6257330.1"/>
    <property type="molecule type" value="Genomic_DNA"/>
</dbReference>
<name>A0A9X1XCK3_9BACL</name>
<comment type="subcellular location">
    <subcellularLocation>
        <location evidence="1">Membrane</location>
        <topology evidence="1">Multi-pass membrane protein</topology>
    </subcellularLocation>
</comment>
<organism evidence="9 10">
    <name type="scientific">Fictibacillus marinisediminis</name>
    <dbReference type="NCBI Taxonomy" id="2878389"/>
    <lineage>
        <taxon>Bacteria</taxon>
        <taxon>Bacillati</taxon>
        <taxon>Bacillota</taxon>
        <taxon>Bacilli</taxon>
        <taxon>Bacillales</taxon>
        <taxon>Fictibacillaceae</taxon>
        <taxon>Fictibacillus</taxon>
    </lineage>
</organism>
<evidence type="ECO:0000256" key="1">
    <source>
        <dbReference type="ARBA" id="ARBA00004141"/>
    </source>
</evidence>
<proteinExistence type="inferred from homology"/>
<feature type="transmembrane region" description="Helical" evidence="8">
    <location>
        <begin position="353"/>
        <end position="372"/>
    </location>
</feature>
<feature type="transmembrane region" description="Helical" evidence="8">
    <location>
        <begin position="378"/>
        <end position="399"/>
    </location>
</feature>
<dbReference type="PROSITE" id="PS50283">
    <property type="entry name" value="NA_SOLUT_SYMP_3"/>
    <property type="match status" value="1"/>
</dbReference>
<evidence type="ECO:0000313" key="9">
    <source>
        <dbReference type="EMBL" id="MCK6257330.1"/>
    </source>
</evidence>
<dbReference type="PANTHER" id="PTHR48086">
    <property type="entry name" value="SODIUM/PROLINE SYMPORTER-RELATED"/>
    <property type="match status" value="1"/>
</dbReference>
<dbReference type="CDD" id="cd10322">
    <property type="entry name" value="SLC5sbd"/>
    <property type="match status" value="1"/>
</dbReference>
<dbReference type="InterPro" id="IPR038377">
    <property type="entry name" value="Na/Glc_symporter_sf"/>
</dbReference>
<evidence type="ECO:0000313" key="10">
    <source>
        <dbReference type="Proteomes" id="UP001139011"/>
    </source>
</evidence>
<dbReference type="InterPro" id="IPR001734">
    <property type="entry name" value="Na/solute_symporter"/>
</dbReference>